<feature type="transmembrane region" description="Helical" evidence="3">
    <location>
        <begin position="150"/>
        <end position="171"/>
    </location>
</feature>
<evidence type="ECO:0000256" key="3">
    <source>
        <dbReference type="SAM" id="Phobius"/>
    </source>
</evidence>
<dbReference type="Gene3D" id="1.10.1760.20">
    <property type="match status" value="1"/>
</dbReference>
<name>A0A078M2M5_9BACL</name>
<dbReference type="HOGENOM" id="CLU_077931_3_0_9"/>
<comment type="similarity">
    <text evidence="1 2">Belongs to the BioY family.</text>
</comment>
<gene>
    <name evidence="4" type="primary">bioY2</name>
    <name evidence="4" type="ORF">BN1050_00610</name>
</gene>
<proteinExistence type="inferred from homology"/>
<dbReference type="PANTHER" id="PTHR34295">
    <property type="entry name" value="BIOTIN TRANSPORTER BIOY"/>
    <property type="match status" value="1"/>
</dbReference>
<keyword evidence="2" id="KW-0813">Transport</keyword>
<keyword evidence="2 3" id="KW-0472">Membrane</keyword>
<dbReference type="PATRIC" id="fig|1461583.4.peg.582"/>
<dbReference type="EMBL" id="LN483073">
    <property type="protein sequence ID" value="CEA00435.1"/>
    <property type="molecule type" value="Genomic_DNA"/>
</dbReference>
<feature type="transmembrane region" description="Helical" evidence="3">
    <location>
        <begin position="33"/>
        <end position="52"/>
    </location>
</feature>
<dbReference type="Pfam" id="PF02632">
    <property type="entry name" value="BioY"/>
    <property type="match status" value="1"/>
</dbReference>
<comment type="subcellular location">
    <subcellularLocation>
        <location evidence="2">Cell membrane</location>
        <topology evidence="2">Multi-pass membrane protein</topology>
    </subcellularLocation>
</comment>
<dbReference type="GO" id="GO:0005886">
    <property type="term" value="C:plasma membrane"/>
    <property type="evidence" value="ECO:0007669"/>
    <property type="project" value="UniProtKB-SubCell"/>
</dbReference>
<dbReference type="PIRSF" id="PIRSF016661">
    <property type="entry name" value="BioY"/>
    <property type="match status" value="1"/>
</dbReference>
<sequence>MQHSKTTGYALAALGAAIIAVLAQVSIPLPFSPVPITGQTFAIGLVVTILGMRLGSLSVLVYILLGAVGAPVFSGASGGFGVLVGPTGGYIIGFLPTALIMGYYMNKLGYTYTHSIIANLIGMVITLAFGTVWLKIAAGLSWQAAMAGGVYPFIPLGIVKAVGAAWIGVMVRSRLKSARLITEVA</sequence>
<feature type="transmembrane region" description="Helical" evidence="3">
    <location>
        <begin position="116"/>
        <end position="138"/>
    </location>
</feature>
<accession>A0A078M2M5</accession>
<keyword evidence="3" id="KW-0812">Transmembrane</keyword>
<keyword evidence="2" id="KW-1003">Cell membrane</keyword>
<evidence type="ECO:0000313" key="4">
    <source>
        <dbReference type="EMBL" id="CEA00435.1"/>
    </source>
</evidence>
<evidence type="ECO:0000256" key="2">
    <source>
        <dbReference type="PIRNR" id="PIRNR016661"/>
    </source>
</evidence>
<keyword evidence="3" id="KW-1133">Transmembrane helix</keyword>
<reference evidence="4" key="1">
    <citation type="submission" date="2014-07" db="EMBL/GenBank/DDBJ databases">
        <authorList>
            <person name="Urmite Genomes Urmite Genomes"/>
        </authorList>
    </citation>
    <scope>NUCLEOTIDE SEQUENCE</scope>
    <source>
        <strain evidence="4">13S34_air</strain>
    </source>
</reference>
<dbReference type="PANTHER" id="PTHR34295:SF1">
    <property type="entry name" value="BIOTIN TRANSPORTER BIOY"/>
    <property type="match status" value="1"/>
</dbReference>
<feature type="transmembrane region" description="Helical" evidence="3">
    <location>
        <begin position="59"/>
        <end position="81"/>
    </location>
</feature>
<protein>
    <recommendedName>
        <fullName evidence="2">Biotin transporter</fullName>
    </recommendedName>
</protein>
<feature type="transmembrane region" description="Helical" evidence="3">
    <location>
        <begin position="87"/>
        <end position="104"/>
    </location>
</feature>
<evidence type="ECO:0000256" key="1">
    <source>
        <dbReference type="ARBA" id="ARBA00010692"/>
    </source>
</evidence>
<dbReference type="AlphaFoldDB" id="A0A078M2M5"/>
<dbReference type="InterPro" id="IPR003784">
    <property type="entry name" value="BioY"/>
</dbReference>
<dbReference type="GO" id="GO:0015225">
    <property type="term" value="F:biotin transmembrane transporter activity"/>
    <property type="evidence" value="ECO:0007669"/>
    <property type="project" value="UniProtKB-UniRule"/>
</dbReference>
<organism evidence="4">
    <name type="scientific">Metalysinibacillus saudimassiliensis</name>
    <dbReference type="NCBI Taxonomy" id="1461583"/>
    <lineage>
        <taxon>Bacteria</taxon>
        <taxon>Bacillati</taxon>
        <taxon>Bacillota</taxon>
        <taxon>Bacilli</taxon>
        <taxon>Bacillales</taxon>
        <taxon>Caryophanaceae</taxon>
        <taxon>Metalysinibacillus</taxon>
    </lineage>
</organism>